<feature type="compositionally biased region" description="Acidic residues" evidence="7">
    <location>
        <begin position="127"/>
        <end position="138"/>
    </location>
</feature>
<feature type="region of interest" description="Disordered" evidence="7">
    <location>
        <begin position="620"/>
        <end position="640"/>
    </location>
</feature>
<dbReference type="PROSITE" id="PS50096">
    <property type="entry name" value="IQ"/>
    <property type="match status" value="2"/>
</dbReference>
<dbReference type="InterPro" id="IPR036961">
    <property type="entry name" value="Kinesin_motor_dom_sf"/>
</dbReference>
<dbReference type="Gene3D" id="2.30.29.30">
    <property type="entry name" value="Pleckstrin-homology domain (PH domain)/Phosphotyrosine-binding domain (PTB)"/>
    <property type="match status" value="1"/>
</dbReference>
<evidence type="ECO:0000313" key="10">
    <source>
        <dbReference type="EMBL" id="GMI29390.1"/>
    </source>
</evidence>
<feature type="compositionally biased region" description="Acidic residues" evidence="7">
    <location>
        <begin position="620"/>
        <end position="632"/>
    </location>
</feature>
<comment type="caution">
    <text evidence="10">The sequence shown here is derived from an EMBL/GenBank/DDBJ whole genome shotgun (WGS) entry which is preliminary data.</text>
</comment>
<dbReference type="InterPro" id="IPR011993">
    <property type="entry name" value="PH-like_dom_sf"/>
</dbReference>
<dbReference type="PANTHER" id="PTHR13140">
    <property type="entry name" value="MYOSIN"/>
    <property type="match status" value="1"/>
</dbReference>
<evidence type="ECO:0000256" key="3">
    <source>
        <dbReference type="ARBA" id="ARBA00023123"/>
    </source>
</evidence>
<name>A0ABQ6MMS2_9STRA</name>
<evidence type="ECO:0000313" key="11">
    <source>
        <dbReference type="Proteomes" id="UP001165060"/>
    </source>
</evidence>
<dbReference type="SUPFAM" id="SSF52540">
    <property type="entry name" value="P-loop containing nucleoside triphosphate hydrolases"/>
    <property type="match status" value="1"/>
</dbReference>
<dbReference type="InterPro" id="IPR001609">
    <property type="entry name" value="Myosin_head_motor_dom-like"/>
</dbReference>
<dbReference type="PROSITE" id="PS50003">
    <property type="entry name" value="PH_DOMAIN"/>
    <property type="match status" value="1"/>
</dbReference>
<reference evidence="10 11" key="1">
    <citation type="journal article" date="2023" name="Commun. Biol.">
        <title>Genome analysis of Parmales, the sister group of diatoms, reveals the evolutionary specialization of diatoms from phago-mixotrophs to photoautotrophs.</title>
        <authorList>
            <person name="Ban H."/>
            <person name="Sato S."/>
            <person name="Yoshikawa S."/>
            <person name="Yamada K."/>
            <person name="Nakamura Y."/>
            <person name="Ichinomiya M."/>
            <person name="Sato N."/>
            <person name="Blanc-Mathieu R."/>
            <person name="Endo H."/>
            <person name="Kuwata A."/>
            <person name="Ogata H."/>
        </authorList>
    </citation>
    <scope>NUCLEOTIDE SEQUENCE [LARGE SCALE GENOMIC DNA]</scope>
</reference>
<organism evidence="10 11">
    <name type="scientific">Tetraparma gracilis</name>
    <dbReference type="NCBI Taxonomy" id="2962635"/>
    <lineage>
        <taxon>Eukaryota</taxon>
        <taxon>Sar</taxon>
        <taxon>Stramenopiles</taxon>
        <taxon>Ochrophyta</taxon>
        <taxon>Bolidophyceae</taxon>
        <taxon>Parmales</taxon>
        <taxon>Triparmaceae</taxon>
        <taxon>Tetraparma</taxon>
    </lineage>
</organism>
<dbReference type="SUPFAM" id="SSF48403">
    <property type="entry name" value="Ankyrin repeat"/>
    <property type="match status" value="1"/>
</dbReference>
<dbReference type="InterPro" id="IPR000048">
    <property type="entry name" value="IQ_motif_EF-hand-BS"/>
</dbReference>
<dbReference type="InterPro" id="IPR002110">
    <property type="entry name" value="Ankyrin_rpt"/>
</dbReference>
<dbReference type="SMART" id="SM00248">
    <property type="entry name" value="ANK"/>
    <property type="match status" value="3"/>
</dbReference>
<gene>
    <name evidence="10" type="ORF">TeGR_g6086</name>
</gene>
<evidence type="ECO:0000256" key="5">
    <source>
        <dbReference type="ARBA" id="ARBA00023203"/>
    </source>
</evidence>
<evidence type="ECO:0000256" key="4">
    <source>
        <dbReference type="ARBA" id="ARBA00023175"/>
    </source>
</evidence>
<keyword evidence="4 6" id="KW-0505">Motor protein</keyword>
<dbReference type="Pfam" id="PF00169">
    <property type="entry name" value="PH"/>
    <property type="match status" value="1"/>
</dbReference>
<dbReference type="InterPro" id="IPR001849">
    <property type="entry name" value="PH_domain"/>
</dbReference>
<comment type="similarity">
    <text evidence="6">Belongs to the TRAFAC class myosin-kinesin ATPase superfamily. Myosin family.</text>
</comment>
<keyword evidence="2 6" id="KW-0067">ATP-binding</keyword>
<evidence type="ECO:0000256" key="6">
    <source>
        <dbReference type="PROSITE-ProRule" id="PRU00782"/>
    </source>
</evidence>
<dbReference type="PRINTS" id="PR00193">
    <property type="entry name" value="MYOSINHEAVY"/>
</dbReference>
<dbReference type="Pfam" id="PF00063">
    <property type="entry name" value="Myosin_head"/>
    <property type="match status" value="1"/>
</dbReference>
<dbReference type="Gene3D" id="1.20.5.4820">
    <property type="match status" value="1"/>
</dbReference>
<dbReference type="Gene3D" id="1.20.58.530">
    <property type="match status" value="1"/>
</dbReference>
<dbReference type="Gene3D" id="1.10.10.820">
    <property type="match status" value="1"/>
</dbReference>
<feature type="domain" description="Myosin motor" evidence="9">
    <location>
        <begin position="65"/>
        <end position="808"/>
    </location>
</feature>
<dbReference type="CDD" id="cd00821">
    <property type="entry name" value="PH"/>
    <property type="match status" value="1"/>
</dbReference>
<keyword evidence="3 6" id="KW-0518">Myosin</keyword>
<proteinExistence type="inferred from homology"/>
<dbReference type="Gene3D" id="3.40.850.10">
    <property type="entry name" value="Kinesin motor domain"/>
    <property type="match status" value="1"/>
</dbReference>
<dbReference type="PROSITE" id="PS51456">
    <property type="entry name" value="MYOSIN_MOTOR"/>
    <property type="match status" value="1"/>
</dbReference>
<evidence type="ECO:0000256" key="1">
    <source>
        <dbReference type="ARBA" id="ARBA00022741"/>
    </source>
</evidence>
<dbReference type="Gene3D" id="1.25.40.20">
    <property type="entry name" value="Ankyrin repeat-containing domain"/>
    <property type="match status" value="2"/>
</dbReference>
<dbReference type="EMBL" id="BRYB01003032">
    <property type="protein sequence ID" value="GMI29390.1"/>
    <property type="molecule type" value="Genomic_DNA"/>
</dbReference>
<dbReference type="CDD" id="cd00124">
    <property type="entry name" value="MYSc"/>
    <property type="match status" value="1"/>
</dbReference>
<keyword evidence="1 6" id="KW-0547">Nucleotide-binding</keyword>
<feature type="region of interest" description="Actin-binding" evidence="6">
    <location>
        <begin position="681"/>
        <end position="703"/>
    </location>
</feature>
<evidence type="ECO:0000259" key="9">
    <source>
        <dbReference type="PROSITE" id="PS51456"/>
    </source>
</evidence>
<dbReference type="Pfam" id="PF00612">
    <property type="entry name" value="IQ"/>
    <property type="match status" value="1"/>
</dbReference>
<sequence length="1446" mass="160500">MAAEAEKAAEELVWVRSKKEEWQVATIISTSTTDGTVTVAAEDGGAEPEVLSAMDTAVYDVTHALDMEDLSQYNNLHEAPLLMGCKRRFESDKIYTKCGDVLLSINPYKQIPGLYTEANLDEAPSGEGEEDDSDEESEDAPHVYSVAKKALSQMTDKSKSNVRKNQSIVISGESGAGKTEAAKHVMRHLISQSGAKSGGDASDLGDSIQRRIMESNVVLEALGNAKTVRNDNSSRFGKYIKMKYDANEKIIGARTEHFLLEKSRLIRVAKGERNYHIFYQLCAGLDEVLKENYKLGSAKDYKMLYSGKTVKVSDDVDDETEFEDTVAALTTLGVTDDEQSNMFAVLAALLHCGNLGFSPIDKDDADKGVVAEAEGLALIAELLGVDANELGLRITQRRTVSGRGSMTTIQLDEAKAQNNVAALIKYVYGAMFEFAVNKINVAHSTAAGEADGFIGILDIFGFEIFKKNSFEQLCINYANEALQVQFNHQVFVLEKMAYEAEGIDSSVVRFQDNQPVIDLIAKKPHGLFITLEEHCLMSRKPDNQALLHTYYKQHASHSNFEKPRFGDESFVVKHFAGTVEYLTADFIEKNNDSLTEDLLDLMKFSKNELLGSLMTLASADEDAGGSDDEEDDVGRGSVMAGLPKAAPRRSTMMAKRGTAAGGGGKGMAALNTVSFVFRYQLEALVKTLKETTPSYIKCIKPNQFKQAGGFNNSLVIEQMRYSGVLEVVRIRREGYPTRMDYGEFHEKYEILLHGNSSFPAAASATPAQSLDATRFICSSNLSEGDYQFGKKSLFLRDMMLQELASKVRGFFASKATVITARFRAVLAKMRFKKAKASAGRMQALVRMMRQKKQFKEEKVYMTKIQSLIRGKLERKGYGVKLRKETDAAKKMQATRRMMVKHKEYLKQLEMVKKIEATFRMHKAEAEFQEDKKKTVFVQAAARAYLSRKEKSEKLFSVARMQVAIRAFLRNAALSNDVLDLHGLIRQGRVDEVLKKIKAEPELKIIRNRYDHNKTVLQTAAKAGHLEMCVALDPSYDDVFATDSLGNNVLHYAAGAARIEVCKFFAGVVNTAAMNDAVDHKVGLKTALRKMKSFKSERSKSTRSVAESEVLIEGWLRKHKVGKSNDTRWTVLYRDRLEYFKRKSDKKPKQSIGLEVTMIKHAIKGQTLKGEDFGFEVHSPLLLDAKRNPHGRMYFSCESEVELQKWLSALRISDAMTEQLMNTTKGSEKDIVNLDARSVFAKATNNMGQTPLHVLALHDKTKWSVDQTRLPTGTVARRTLTVTQNSLKRMESKANLQSSARIVQVASWLCESGCDFDAVDNDGNTAAKFSVQSKHIELAAALAKKGANIGIKGNDGQAAIDLLQGEDVEEVCNIGRIGMAELPKLLGPPQKVPGGTYLSFQFEKLSHLDLECDNPYLKVSVYITGEAGTHLAEEPQAVKLPMVVSDE</sequence>
<dbReference type="InterPro" id="IPR036770">
    <property type="entry name" value="Ankyrin_rpt-contain_sf"/>
</dbReference>
<dbReference type="SMART" id="SM00233">
    <property type="entry name" value="PH"/>
    <property type="match status" value="1"/>
</dbReference>
<dbReference type="Gene3D" id="1.20.120.720">
    <property type="entry name" value="Myosin VI head, motor domain, U50 subdomain"/>
    <property type="match status" value="1"/>
</dbReference>
<dbReference type="PANTHER" id="PTHR13140:SF845">
    <property type="entry name" value="MYOSIN-LIKE PROTEIN"/>
    <property type="match status" value="1"/>
</dbReference>
<dbReference type="SUPFAM" id="SSF50729">
    <property type="entry name" value="PH domain-like"/>
    <property type="match status" value="1"/>
</dbReference>
<feature type="binding site" evidence="6">
    <location>
        <begin position="172"/>
        <end position="179"/>
    </location>
    <ligand>
        <name>ATP</name>
        <dbReference type="ChEBI" id="CHEBI:30616"/>
    </ligand>
</feature>
<evidence type="ECO:0000256" key="2">
    <source>
        <dbReference type="ARBA" id="ARBA00022840"/>
    </source>
</evidence>
<accession>A0ABQ6MMS2</accession>
<dbReference type="Proteomes" id="UP001165060">
    <property type="component" value="Unassembled WGS sequence"/>
</dbReference>
<feature type="domain" description="PH" evidence="8">
    <location>
        <begin position="1108"/>
        <end position="1214"/>
    </location>
</feature>
<keyword evidence="11" id="KW-1185">Reference proteome</keyword>
<dbReference type="SMART" id="SM00242">
    <property type="entry name" value="MYSc"/>
    <property type="match status" value="1"/>
</dbReference>
<protein>
    <submittedName>
        <fullName evidence="10">Uncharacterized protein</fullName>
    </submittedName>
</protein>
<evidence type="ECO:0000259" key="8">
    <source>
        <dbReference type="PROSITE" id="PS50003"/>
    </source>
</evidence>
<keyword evidence="5 6" id="KW-0009">Actin-binding</keyword>
<dbReference type="SMART" id="SM00015">
    <property type="entry name" value="IQ"/>
    <property type="match status" value="6"/>
</dbReference>
<dbReference type="InterPro" id="IPR027417">
    <property type="entry name" value="P-loop_NTPase"/>
</dbReference>
<evidence type="ECO:0000256" key="7">
    <source>
        <dbReference type="SAM" id="MobiDB-lite"/>
    </source>
</evidence>
<feature type="region of interest" description="Disordered" evidence="7">
    <location>
        <begin position="119"/>
        <end position="141"/>
    </location>
</feature>